<dbReference type="InterPro" id="IPR037445">
    <property type="entry name" value="MAGE"/>
</dbReference>
<dbReference type="PANTHER" id="PTHR11736">
    <property type="entry name" value="MELANOMA-ASSOCIATED ANTIGEN MAGE ANTIGEN"/>
    <property type="match status" value="1"/>
</dbReference>
<sequence length="253" mass="29049">MQKNLSQPIVRGRNAEDIVYYSQPSSSSSSLSQNLFADHATSKDNDQLVNSLIRYLLMLDGRKQIITKTRIIKNVFGNRGKHFVQTMNNAKNLLSTVFGYKLIELESGKYMLVNEIENTLPHIEPSATESSQMILLFLVLTHIFMLEDCCSEESLYSFLTNLGIPCEDDQQHSYFGNVKQLINEIFVAQGYINKTVLETNNSTNVEFKWGYRAEYEFSRRKALEFVSQVFDGRPINSWQLQFKTLTAREAADK</sequence>
<evidence type="ECO:0000313" key="3">
    <source>
        <dbReference type="Proteomes" id="UP000053105"/>
    </source>
</evidence>
<dbReference type="FunFam" id="1.10.10.1210:FF:000001">
    <property type="entry name" value="melanoma-associated antigen D1"/>
    <property type="match status" value="1"/>
</dbReference>
<name>A0A0M8ZQ37_9HYME</name>
<evidence type="ECO:0000313" key="2">
    <source>
        <dbReference type="EMBL" id="KOX67676.1"/>
    </source>
</evidence>
<dbReference type="OrthoDB" id="205198at2759"/>
<dbReference type="InterPro" id="IPR041898">
    <property type="entry name" value="MAGE_WH1"/>
</dbReference>
<feature type="domain" description="MAGE" evidence="1">
    <location>
        <begin position="45"/>
        <end position="234"/>
    </location>
</feature>
<dbReference type="Gene3D" id="1.10.10.1210">
    <property type="entry name" value="MAGE homology domain, winged helix WH2 motif"/>
    <property type="match status" value="1"/>
</dbReference>
<evidence type="ECO:0000259" key="1">
    <source>
        <dbReference type="PROSITE" id="PS50838"/>
    </source>
</evidence>
<dbReference type="InterPro" id="IPR002190">
    <property type="entry name" value="MHD_dom"/>
</dbReference>
<gene>
    <name evidence="2" type="ORF">WN51_08045</name>
</gene>
<dbReference type="AlphaFoldDB" id="A0A0M8ZQ37"/>
<dbReference type="PANTHER" id="PTHR11736:SF14">
    <property type="entry name" value="NSE3 HOMOLOG, SMC5-SMC6 COMPLEX COMPONENT"/>
    <property type="match status" value="1"/>
</dbReference>
<accession>A0A0M8ZQ37</accession>
<dbReference type="Pfam" id="PF01454">
    <property type="entry name" value="MAGE"/>
    <property type="match status" value="1"/>
</dbReference>
<dbReference type="Gene3D" id="1.10.10.1200">
    <property type="entry name" value="MAGE homology domain, winged helix WH1 motif"/>
    <property type="match status" value="1"/>
</dbReference>
<dbReference type="SMART" id="SM01373">
    <property type="entry name" value="MAGE"/>
    <property type="match status" value="1"/>
</dbReference>
<reference evidence="2 3" key="1">
    <citation type="submission" date="2015-07" db="EMBL/GenBank/DDBJ databases">
        <title>The genome of Melipona quadrifasciata.</title>
        <authorList>
            <person name="Pan H."/>
            <person name="Kapheim K."/>
        </authorList>
    </citation>
    <scope>NUCLEOTIDE SEQUENCE [LARGE SCALE GENOMIC DNA]</scope>
    <source>
        <strain evidence="2">0111107301</strain>
        <tissue evidence="2">Whole body</tissue>
    </source>
</reference>
<dbReference type="InterPro" id="IPR041899">
    <property type="entry name" value="MAGE_WH2"/>
</dbReference>
<dbReference type="GO" id="GO:0005634">
    <property type="term" value="C:nucleus"/>
    <property type="evidence" value="ECO:0007669"/>
    <property type="project" value="TreeGrafter"/>
</dbReference>
<dbReference type="Proteomes" id="UP000053105">
    <property type="component" value="Unassembled WGS sequence"/>
</dbReference>
<protein>
    <submittedName>
        <fullName evidence="2">Melanoma-associated antigen G1</fullName>
    </submittedName>
</protein>
<organism evidence="2 3">
    <name type="scientific">Melipona quadrifasciata</name>
    <dbReference type="NCBI Taxonomy" id="166423"/>
    <lineage>
        <taxon>Eukaryota</taxon>
        <taxon>Metazoa</taxon>
        <taxon>Ecdysozoa</taxon>
        <taxon>Arthropoda</taxon>
        <taxon>Hexapoda</taxon>
        <taxon>Insecta</taxon>
        <taxon>Pterygota</taxon>
        <taxon>Neoptera</taxon>
        <taxon>Endopterygota</taxon>
        <taxon>Hymenoptera</taxon>
        <taxon>Apocrita</taxon>
        <taxon>Aculeata</taxon>
        <taxon>Apoidea</taxon>
        <taxon>Anthophila</taxon>
        <taxon>Apidae</taxon>
        <taxon>Melipona</taxon>
    </lineage>
</organism>
<dbReference type="PROSITE" id="PS50838">
    <property type="entry name" value="MAGE"/>
    <property type="match status" value="1"/>
</dbReference>
<keyword evidence="3" id="KW-1185">Reference proteome</keyword>
<dbReference type="STRING" id="166423.A0A0M8ZQ37"/>
<dbReference type="EMBL" id="KQ435989">
    <property type="protein sequence ID" value="KOX67676.1"/>
    <property type="molecule type" value="Genomic_DNA"/>
</dbReference>
<proteinExistence type="predicted"/>